<dbReference type="Proteomes" id="UP000011971">
    <property type="component" value="Unassembled WGS sequence"/>
</dbReference>
<protein>
    <recommendedName>
        <fullName evidence="3">DUF2190 family protein</fullName>
    </recommendedName>
</protein>
<accession>M5K527</accession>
<evidence type="ECO:0000313" key="1">
    <source>
        <dbReference type="EMBL" id="ELT51011.1"/>
    </source>
</evidence>
<dbReference type="OrthoDB" id="5365964at2"/>
<dbReference type="PATRIC" id="fig|1234597.4.peg.290"/>
<dbReference type="PIRSF" id="PIRSF030771">
    <property type="entry name" value="UCP030771"/>
    <property type="match status" value="1"/>
</dbReference>
<dbReference type="EMBL" id="AOGE01000005">
    <property type="protein sequence ID" value="ELT51011.1"/>
    <property type="molecule type" value="Genomic_DNA"/>
</dbReference>
<reference evidence="1 2" key="1">
    <citation type="journal article" date="2013" name="Gut Pathog.">
        <title>Draft genome of Ochrobactrum intermedium strain M86 isolated from non-ulcer dyspeptic individual from India.</title>
        <authorList>
            <person name="Kulkarni G."/>
            <person name="Dhotre D."/>
            <person name="Dharne M."/>
            <person name="Shetty S."/>
            <person name="Chowdhury S."/>
            <person name="Misra V."/>
            <person name="Misra S."/>
            <person name="Patole M."/>
            <person name="Shouche Y."/>
        </authorList>
    </citation>
    <scope>NUCLEOTIDE SEQUENCE [LARGE SCALE GENOMIC DNA]</scope>
    <source>
        <strain evidence="1 2">M86</strain>
    </source>
</reference>
<evidence type="ECO:0008006" key="3">
    <source>
        <dbReference type="Google" id="ProtNLM"/>
    </source>
</evidence>
<dbReference type="RefSeq" id="WP_006470405.1">
    <property type="nucleotide sequence ID" value="NZ_AOGE01000005.1"/>
</dbReference>
<gene>
    <name evidence="1" type="ORF">D584_01418</name>
</gene>
<evidence type="ECO:0000313" key="2">
    <source>
        <dbReference type="Proteomes" id="UP000011971"/>
    </source>
</evidence>
<dbReference type="InterPro" id="IPR011231">
    <property type="entry name" value="Phage_VT1-Sakai_H0018"/>
</dbReference>
<name>M5K527_9HYPH</name>
<proteinExistence type="predicted"/>
<sequence>MKNYIQPGNVLTLVASAGGVKSGELVVQGAIVAVAATSAAAGEEFEAKIGEVYELPKTAAEAWAVGDPVYFDAANKMATSTAGTNKLIGVAAAAAANPSGSGVVRLNPSFSA</sequence>
<comment type="caution">
    <text evidence="1">The sequence shown here is derived from an EMBL/GenBank/DDBJ whole genome shotgun (WGS) entry which is preliminary data.</text>
</comment>
<dbReference type="Pfam" id="PF09956">
    <property type="entry name" value="Phage_cement_2"/>
    <property type="match status" value="1"/>
</dbReference>
<organism evidence="1 2">
    <name type="scientific">Brucella intermedia M86</name>
    <dbReference type="NCBI Taxonomy" id="1234597"/>
    <lineage>
        <taxon>Bacteria</taxon>
        <taxon>Pseudomonadati</taxon>
        <taxon>Pseudomonadota</taxon>
        <taxon>Alphaproteobacteria</taxon>
        <taxon>Hyphomicrobiales</taxon>
        <taxon>Brucellaceae</taxon>
        <taxon>Brucella/Ochrobactrum group</taxon>
        <taxon>Brucella</taxon>
    </lineage>
</organism>
<dbReference type="AlphaFoldDB" id="M5K527"/>